<accession>F3YAN0</accession>
<keyword evidence="2" id="KW-1185">Reference proteome</keyword>
<reference evidence="1 2" key="1">
    <citation type="journal article" date="2011" name="J. Bacteriol.">
        <title>Complete genome sequence of Melissococcus plutonius ATCC 35311.</title>
        <authorList>
            <person name="Okumura K."/>
            <person name="Arai R."/>
            <person name="Okura M."/>
            <person name="Kirikae T."/>
            <person name="Takamatsu D."/>
            <person name="Osaki M."/>
            <person name="Miyoshi-Akiyama T."/>
        </authorList>
    </citation>
    <scope>NUCLEOTIDE SEQUENCE [LARGE SCALE GENOMIC DNA]</scope>
    <source>
        <strain evidence="2">ATCC 35311 / CIP 104052 / LMG 20360 / NCIMB 702443</strain>
    </source>
</reference>
<dbReference type="AlphaFoldDB" id="F3YAN0"/>
<protein>
    <submittedName>
        <fullName evidence="1">Uncharacterized protein</fullName>
    </submittedName>
</protein>
<proteinExistence type="predicted"/>
<name>F3YAN0_MELPT</name>
<organism evidence="1 2">
    <name type="scientific">Melissococcus plutonius (strain ATCC 35311 / DSM 29964 / CIP 104052 / LMG 20360 / NCIMB 702443)</name>
    <dbReference type="NCBI Taxonomy" id="940190"/>
    <lineage>
        <taxon>Bacteria</taxon>
        <taxon>Bacillati</taxon>
        <taxon>Bacillota</taxon>
        <taxon>Bacilli</taxon>
        <taxon>Lactobacillales</taxon>
        <taxon>Enterococcaceae</taxon>
        <taxon>Melissococcus</taxon>
    </lineage>
</organism>
<evidence type="ECO:0000313" key="1">
    <source>
        <dbReference type="EMBL" id="BAK21558.1"/>
    </source>
</evidence>
<dbReference type="Proteomes" id="UP000008456">
    <property type="component" value="Chromosome"/>
</dbReference>
<gene>
    <name evidence="1" type="ordered locus">MPTP_1105</name>
</gene>
<dbReference type="HOGENOM" id="CLU_3292217_0_0_9"/>
<sequence>MGGIMMKKCIIFIVRMMLLGTGVATTTLAATIGGGHRIMI</sequence>
<dbReference type="KEGG" id="mps:MPTP_1105"/>
<reference key="2">
    <citation type="submission" date="2011-04" db="EMBL/GenBank/DDBJ databases">
        <title>Whole genome sequence of Melissococcus plutonius ATCC 35311.</title>
        <authorList>
            <person name="Okumura K."/>
            <person name="Arai R."/>
            <person name="Osaki M."/>
            <person name="Okura M."/>
            <person name="Kirikae T."/>
            <person name="Takamatsu D."/>
            <person name="Akiyama T."/>
        </authorList>
    </citation>
    <scope>NUCLEOTIDE SEQUENCE</scope>
    <source>
        <strain>ATCC 35311</strain>
    </source>
</reference>
<evidence type="ECO:0000313" key="2">
    <source>
        <dbReference type="Proteomes" id="UP000008456"/>
    </source>
</evidence>
<dbReference type="EMBL" id="AP012200">
    <property type="protein sequence ID" value="BAK21558.1"/>
    <property type="molecule type" value="Genomic_DNA"/>
</dbReference>